<organism evidence="2 3">
    <name type="scientific">Enterospora canceri</name>
    <dbReference type="NCBI Taxonomy" id="1081671"/>
    <lineage>
        <taxon>Eukaryota</taxon>
        <taxon>Fungi</taxon>
        <taxon>Fungi incertae sedis</taxon>
        <taxon>Microsporidia</taxon>
        <taxon>Enterocytozoonidae</taxon>
        <taxon>Enterospora</taxon>
    </lineage>
</organism>
<keyword evidence="1" id="KW-0812">Transmembrane</keyword>
<dbReference type="AlphaFoldDB" id="A0A1Y1S6B6"/>
<dbReference type="Proteomes" id="UP000192639">
    <property type="component" value="Unassembled WGS sequence"/>
</dbReference>
<feature type="transmembrane region" description="Helical" evidence="1">
    <location>
        <begin position="109"/>
        <end position="131"/>
    </location>
</feature>
<reference evidence="2 3" key="1">
    <citation type="journal article" date="2017" name="Environ. Microbiol.">
        <title>Decay of the glycolytic pathway and adaptation to intranuclear parasitism within Enterocytozoonidae microsporidia.</title>
        <authorList>
            <person name="Wiredu Boakye D."/>
            <person name="Jaroenlak P."/>
            <person name="Prachumwat A."/>
            <person name="Williams T.A."/>
            <person name="Bateman K.S."/>
            <person name="Itsathitphaisarn O."/>
            <person name="Sritunyalucksana K."/>
            <person name="Paszkiewicz K.H."/>
            <person name="Moore K.A."/>
            <person name="Stentiford G.D."/>
            <person name="Williams B.A."/>
        </authorList>
    </citation>
    <scope>NUCLEOTIDE SEQUENCE [LARGE SCALE GENOMIC DNA]</scope>
    <source>
        <strain evidence="2 3">GB1</strain>
    </source>
</reference>
<evidence type="ECO:0000256" key="1">
    <source>
        <dbReference type="SAM" id="Phobius"/>
    </source>
</evidence>
<comment type="caution">
    <text evidence="2">The sequence shown here is derived from an EMBL/GenBank/DDBJ whole genome shotgun (WGS) entry which is preliminary data.</text>
</comment>
<evidence type="ECO:0000313" key="2">
    <source>
        <dbReference type="EMBL" id="ORD93954.1"/>
    </source>
</evidence>
<gene>
    <name evidence="2" type="ORF">ECANGB1_1308</name>
</gene>
<keyword evidence="3" id="KW-1185">Reference proteome</keyword>
<feature type="transmembrane region" description="Helical" evidence="1">
    <location>
        <begin position="43"/>
        <end position="63"/>
    </location>
</feature>
<keyword evidence="1" id="KW-0472">Membrane</keyword>
<evidence type="ECO:0000313" key="3">
    <source>
        <dbReference type="Proteomes" id="UP000192639"/>
    </source>
</evidence>
<dbReference type="VEuPathDB" id="MicrosporidiaDB:ECANGB1_1308"/>
<accession>A0A1Y1S6B6</accession>
<dbReference type="EMBL" id="LWDP01000037">
    <property type="protein sequence ID" value="ORD93954.1"/>
    <property type="molecule type" value="Genomic_DNA"/>
</dbReference>
<protein>
    <submittedName>
        <fullName evidence="2">Uncharacterized protein</fullName>
    </submittedName>
</protein>
<keyword evidence="1" id="KW-1133">Transmembrane helix</keyword>
<proteinExistence type="predicted"/>
<name>A0A1Y1S6B6_9MICR</name>
<sequence>MRGSDKTLKTIEENRCSLRNLLIRMGISNLFIVYMYYRHDRSLGLFLRWSLLEALFLGLLVYITRPVVEKQADGIEKAIGCRSMAEAGLPAAYADTVAFAVVAKGFRSWSLLAAVFFLLLIPFVFCLELAYKPYCRLIKGSNLSNANLREKNK</sequence>